<keyword evidence="6 7" id="KW-0119">Carbohydrate metabolism</keyword>
<keyword evidence="9" id="KW-1185">Reference proteome</keyword>
<evidence type="ECO:0000256" key="7">
    <source>
        <dbReference type="HAMAP-Rule" id="MF_01235"/>
    </source>
</evidence>
<dbReference type="GO" id="GO:0005829">
    <property type="term" value="C:cytosol"/>
    <property type="evidence" value="ECO:0007669"/>
    <property type="project" value="TreeGrafter"/>
</dbReference>
<dbReference type="AlphaFoldDB" id="A0A3D8GN68"/>
<accession>A0A3D8GN68</accession>
<dbReference type="GO" id="GO:0006053">
    <property type="term" value="P:N-acetylmannosamine catabolic process"/>
    <property type="evidence" value="ECO:0007669"/>
    <property type="project" value="TreeGrafter"/>
</dbReference>
<comment type="caution">
    <text evidence="8">The sequence shown here is derived from an EMBL/GenBank/DDBJ whole genome shotgun (WGS) entry which is preliminary data.</text>
</comment>
<sequence>MFYMRSKENTFERIHGKLIVSCQALPTEPLHSPFIMGRMAYAAMLGGAKGIRANGVEDIREIKKTVDLPIIGIIKKDYEGSEVFITPTMDEIALLHEEGVDIIAIDATKRVRPDGTTISEIFPKIRETYPDQLFMADCSTYEEAEEAYRLGFDCIGTTLSGYTSYTKGVELPDIALLERLVKDFDIPVIAEGGIWTPEQVKRIFEIGVHTAVVGTAITRPMEITKRFVEAIG</sequence>
<evidence type="ECO:0000256" key="6">
    <source>
        <dbReference type="ARBA" id="ARBA00023277"/>
    </source>
</evidence>
<dbReference type="GO" id="GO:0005975">
    <property type="term" value="P:carbohydrate metabolic process"/>
    <property type="evidence" value="ECO:0007669"/>
    <property type="project" value="UniProtKB-UniRule"/>
</dbReference>
<dbReference type="OrthoDB" id="9781704at2"/>
<dbReference type="PANTHER" id="PTHR36204">
    <property type="entry name" value="N-ACETYLMANNOSAMINE-6-PHOSPHATE 2-EPIMERASE-RELATED"/>
    <property type="match status" value="1"/>
</dbReference>
<evidence type="ECO:0000256" key="4">
    <source>
        <dbReference type="ARBA" id="ARBA00007439"/>
    </source>
</evidence>
<comment type="catalytic activity">
    <reaction evidence="1 7">
        <text>an N-acyl-D-glucosamine 6-phosphate = an N-acyl-D-mannosamine 6-phosphate</text>
        <dbReference type="Rhea" id="RHEA:23932"/>
        <dbReference type="ChEBI" id="CHEBI:57599"/>
        <dbReference type="ChEBI" id="CHEBI:57666"/>
        <dbReference type="EC" id="5.1.3.9"/>
    </reaction>
</comment>
<evidence type="ECO:0000313" key="9">
    <source>
        <dbReference type="Proteomes" id="UP000257144"/>
    </source>
</evidence>
<evidence type="ECO:0000256" key="2">
    <source>
        <dbReference type="ARBA" id="ARBA00002147"/>
    </source>
</evidence>
<reference evidence="8 9" key="1">
    <citation type="submission" date="2018-07" db="EMBL/GenBank/DDBJ databases">
        <title>Bacillus sp. YLB-04 draft genome sequence.</title>
        <authorList>
            <person name="Yu L."/>
            <person name="Tang X."/>
        </authorList>
    </citation>
    <scope>NUCLEOTIDE SEQUENCE [LARGE SCALE GENOMIC DNA]</scope>
    <source>
        <strain evidence="8 9">YLB-04</strain>
    </source>
</reference>
<dbReference type="NCBIfam" id="NF002231">
    <property type="entry name" value="PRK01130.1"/>
    <property type="match status" value="1"/>
</dbReference>
<dbReference type="GO" id="GO:0047465">
    <property type="term" value="F:N-acylglucosamine-6-phosphate 2-epimerase activity"/>
    <property type="evidence" value="ECO:0007669"/>
    <property type="project" value="UniProtKB-EC"/>
</dbReference>
<dbReference type="PANTHER" id="PTHR36204:SF1">
    <property type="entry name" value="N-ACETYLMANNOSAMINE-6-PHOSPHATE 2-EPIMERASE-RELATED"/>
    <property type="match status" value="1"/>
</dbReference>
<dbReference type="Proteomes" id="UP000257144">
    <property type="component" value="Unassembled WGS sequence"/>
</dbReference>
<keyword evidence="5 7" id="KW-0413">Isomerase</keyword>
<protein>
    <recommendedName>
        <fullName evidence="7">Putative N-acetylmannosamine-6-phosphate 2-epimerase</fullName>
        <ecNumber evidence="7">5.1.3.9</ecNumber>
    </recommendedName>
    <alternativeName>
        <fullName evidence="7">ManNAc-6-P epimerase</fullName>
    </alternativeName>
</protein>
<evidence type="ECO:0000256" key="1">
    <source>
        <dbReference type="ARBA" id="ARBA00000056"/>
    </source>
</evidence>
<evidence type="ECO:0000256" key="3">
    <source>
        <dbReference type="ARBA" id="ARBA00005081"/>
    </source>
</evidence>
<organism evidence="8 9">
    <name type="scientific">Neobacillus piezotolerans</name>
    <dbReference type="NCBI Taxonomy" id="2259171"/>
    <lineage>
        <taxon>Bacteria</taxon>
        <taxon>Bacillati</taxon>
        <taxon>Bacillota</taxon>
        <taxon>Bacilli</taxon>
        <taxon>Bacillales</taxon>
        <taxon>Bacillaceae</taxon>
        <taxon>Neobacillus</taxon>
    </lineage>
</organism>
<dbReference type="InterPro" id="IPR011060">
    <property type="entry name" value="RibuloseP-bd_barrel"/>
</dbReference>
<dbReference type="HAMAP" id="MF_01235">
    <property type="entry name" value="ManNAc6P_epimer"/>
    <property type="match status" value="1"/>
</dbReference>
<gene>
    <name evidence="7" type="primary">nanE</name>
    <name evidence="8" type="ORF">DRW41_16165</name>
</gene>
<dbReference type="InterPro" id="IPR007260">
    <property type="entry name" value="NanE"/>
</dbReference>
<dbReference type="UniPathway" id="UPA00629">
    <property type="reaction ID" value="UER00682"/>
</dbReference>
<dbReference type="InterPro" id="IPR013785">
    <property type="entry name" value="Aldolase_TIM"/>
</dbReference>
<dbReference type="FunFam" id="3.20.20.70:FF:000035">
    <property type="entry name" value="Putative N-acetylmannosamine-6-phosphate 2-epimerase"/>
    <property type="match status" value="1"/>
</dbReference>
<dbReference type="Gene3D" id="3.20.20.70">
    <property type="entry name" value="Aldolase class I"/>
    <property type="match status" value="1"/>
</dbReference>
<comment type="pathway">
    <text evidence="3 7">Amino-sugar metabolism; N-acetylneuraminate degradation; D-fructose 6-phosphate from N-acetylneuraminate: step 3/5.</text>
</comment>
<evidence type="ECO:0000313" key="8">
    <source>
        <dbReference type="EMBL" id="RDU35679.1"/>
    </source>
</evidence>
<dbReference type="EMBL" id="QNQT01000008">
    <property type="protein sequence ID" value="RDU35679.1"/>
    <property type="molecule type" value="Genomic_DNA"/>
</dbReference>
<dbReference type="Pfam" id="PF04131">
    <property type="entry name" value="NanE"/>
    <property type="match status" value="1"/>
</dbReference>
<proteinExistence type="inferred from homology"/>
<dbReference type="GO" id="GO:0019262">
    <property type="term" value="P:N-acetylneuraminate catabolic process"/>
    <property type="evidence" value="ECO:0007669"/>
    <property type="project" value="UniProtKB-UniRule"/>
</dbReference>
<dbReference type="CDD" id="cd04729">
    <property type="entry name" value="NanE"/>
    <property type="match status" value="1"/>
</dbReference>
<dbReference type="EC" id="5.1.3.9" evidence="7"/>
<dbReference type="SUPFAM" id="SSF51366">
    <property type="entry name" value="Ribulose-phoshate binding barrel"/>
    <property type="match status" value="1"/>
</dbReference>
<evidence type="ECO:0000256" key="5">
    <source>
        <dbReference type="ARBA" id="ARBA00023235"/>
    </source>
</evidence>
<comment type="similarity">
    <text evidence="4 7">Belongs to the NanE family.</text>
</comment>
<comment type="function">
    <text evidence="2 7">Converts N-acetylmannosamine-6-phosphate (ManNAc-6-P) to N-acetylglucosamine-6-phosphate (GlcNAc-6-P).</text>
</comment>
<name>A0A3D8GN68_9BACI</name>